<dbReference type="GO" id="GO:0005524">
    <property type="term" value="F:ATP binding"/>
    <property type="evidence" value="ECO:0007669"/>
    <property type="project" value="UniProtKB-KW"/>
</dbReference>
<keyword evidence="6 13" id="KW-0347">Helicase</keyword>
<dbReference type="SMART" id="SM00490">
    <property type="entry name" value="HELICc"/>
    <property type="match status" value="1"/>
</dbReference>
<feature type="compositionally biased region" description="Basic and acidic residues" evidence="10">
    <location>
        <begin position="206"/>
        <end position="225"/>
    </location>
</feature>
<dbReference type="InterPro" id="IPR012562">
    <property type="entry name" value="GUCT"/>
</dbReference>
<dbReference type="GO" id="GO:0005634">
    <property type="term" value="C:nucleus"/>
    <property type="evidence" value="ECO:0007669"/>
    <property type="project" value="UniProtKB-SubCell"/>
</dbReference>
<dbReference type="PANTHER" id="PTHR47963:SF8">
    <property type="entry name" value="ATP-DEPENDENT RNA HELICASE DEAD"/>
    <property type="match status" value="1"/>
</dbReference>
<evidence type="ECO:0000259" key="12">
    <source>
        <dbReference type="PROSITE" id="PS51194"/>
    </source>
</evidence>
<proteinExistence type="inferred from homology"/>
<dbReference type="CDD" id="cd12937">
    <property type="entry name" value="GUCT_RH7_like"/>
    <property type="match status" value="1"/>
</dbReference>
<dbReference type="GO" id="GO:0016787">
    <property type="term" value="F:hydrolase activity"/>
    <property type="evidence" value="ECO:0007669"/>
    <property type="project" value="UniProtKB-KW"/>
</dbReference>
<dbReference type="OrthoDB" id="4255at2759"/>
<dbReference type="Pfam" id="PF14559">
    <property type="entry name" value="TPR_19"/>
    <property type="match status" value="1"/>
</dbReference>
<organism evidence="13 14">
    <name type="scientific">Mytilus galloprovincialis</name>
    <name type="common">Mediterranean mussel</name>
    <dbReference type="NCBI Taxonomy" id="29158"/>
    <lineage>
        <taxon>Eukaryota</taxon>
        <taxon>Metazoa</taxon>
        <taxon>Spiralia</taxon>
        <taxon>Lophotrochozoa</taxon>
        <taxon>Mollusca</taxon>
        <taxon>Bivalvia</taxon>
        <taxon>Autobranchia</taxon>
        <taxon>Pteriomorphia</taxon>
        <taxon>Mytilida</taxon>
        <taxon>Mytiloidea</taxon>
        <taxon>Mytilidae</taxon>
        <taxon>Mytilinae</taxon>
        <taxon>Mytilus</taxon>
    </lineage>
</organism>
<dbReference type="InterPro" id="IPR035979">
    <property type="entry name" value="RBD_domain_sf"/>
</dbReference>
<evidence type="ECO:0000256" key="6">
    <source>
        <dbReference type="ARBA" id="ARBA00022806"/>
    </source>
</evidence>
<dbReference type="Gene3D" id="3.40.50.300">
    <property type="entry name" value="P-loop containing nucleotide triphosphate hydrolases"/>
    <property type="match status" value="2"/>
</dbReference>
<dbReference type="Pfam" id="PF00271">
    <property type="entry name" value="Helicase_C"/>
    <property type="match status" value="1"/>
</dbReference>
<feature type="region of interest" description="Disordered" evidence="10">
    <location>
        <begin position="170"/>
        <end position="228"/>
    </location>
</feature>
<sequence length="829" mass="92303">MKFYVHSEDPEITLVIKWDKPTGTISDLSEIVTESLKKKIHNIMNEKMQLVFKIRGKILSNDDAVIKKIKNMDDVDVLLKVLKTSNEDQRCQKVKKSSDIIKDYILKAKNLMEKHRARTAILLYEEVLAIDPKCSAAFTGLVDCYLQAKQPQKALFYLRQLQKLQITDTTSQKEKTKVKKEKKSKKTDKATNGLEESAPSNDSTEDQTKAADNTTEKELTPDEKNGAFSNFNISQQSLKKLSERGVTYLFPIQAKTYNIVYEGKNLIAQARTGTGKTLSFALPLVELLQKCDKTKKTARAPKVLVMAPTRELAKQVCEDFSSVSTNLSAFCIYGGSPYAPQEYALRTGIDILVGTPGRIYDHIERGNLDLTKLQHVVLDEVDQMLDMGFADMVDSILQHAYGAEIEKKPQTLLFSATLPPWVQQTGKKYFGNNVEKIVLVGNMENRTSKNVEHLAIKCSYFDRASTIGDVIKVYSGNHGRTMVFCQTKRDADELAVSPSIKQDCEVLHGDIPQMKRERVLKSFREGKCKVLISTDVAARGLDIPEIDLVIQCSPPKDVESYIHRSGRTGRAGRSGICLCFYKPQEEYDIQTVERRANIKFKKIGGPTTEDIIKASAADAARSLELVEDETLQYFRESAQALVEERGAVDAVAAALAVISGSTKIVPRSLLSSKEGFTTYIFTTNMEMRTMSYVWRALEKQLPEEIKEKAMRMRFCKDKMSSVFDLPSEFESDVATKWTDTNFDTLQKATALPELLESESSNKGYGNSWGGGGGGGRGGGGFRGRGSRGGGGFGRGSRGGGRGMSNGFSAQKRRIDTSNGEPQNKKIRFD</sequence>
<dbReference type="InterPro" id="IPR011545">
    <property type="entry name" value="DEAD/DEAH_box_helicase_dom"/>
</dbReference>
<dbReference type="PROSITE" id="PS51192">
    <property type="entry name" value="HELICASE_ATP_BIND_1"/>
    <property type="match status" value="1"/>
</dbReference>
<dbReference type="PROSITE" id="PS51194">
    <property type="entry name" value="HELICASE_CTER"/>
    <property type="match status" value="1"/>
</dbReference>
<comment type="similarity">
    <text evidence="2">Belongs to the DEAD box helicase family. DDX21/DDX50 subfamily.</text>
</comment>
<dbReference type="GO" id="GO:0003723">
    <property type="term" value="F:RNA binding"/>
    <property type="evidence" value="ECO:0007669"/>
    <property type="project" value="UniProtKB-KW"/>
</dbReference>
<comment type="caution">
    <text evidence="13">The sequence shown here is derived from an EMBL/GenBank/DDBJ whole genome shotgun (WGS) entry which is preliminary data.</text>
</comment>
<feature type="compositionally biased region" description="Basic residues" evidence="10">
    <location>
        <begin position="176"/>
        <end position="186"/>
    </location>
</feature>
<reference evidence="13" key="1">
    <citation type="submission" date="2018-11" db="EMBL/GenBank/DDBJ databases">
        <authorList>
            <person name="Alioto T."/>
            <person name="Alioto T."/>
        </authorList>
    </citation>
    <scope>NUCLEOTIDE SEQUENCE</scope>
</reference>
<evidence type="ECO:0000256" key="8">
    <source>
        <dbReference type="ARBA" id="ARBA00022884"/>
    </source>
</evidence>
<evidence type="ECO:0000256" key="4">
    <source>
        <dbReference type="ARBA" id="ARBA00022741"/>
    </source>
</evidence>
<dbReference type="InterPro" id="IPR059027">
    <property type="entry name" value="DD_DDX21-DDX50"/>
</dbReference>
<feature type="region of interest" description="Disordered" evidence="10">
    <location>
        <begin position="756"/>
        <end position="829"/>
    </location>
</feature>
<gene>
    <name evidence="13" type="ORF">MGAL_10B085450</name>
</gene>
<dbReference type="EMBL" id="UYJE01010452">
    <property type="protein sequence ID" value="VDI83258.1"/>
    <property type="molecule type" value="Genomic_DNA"/>
</dbReference>
<dbReference type="SUPFAM" id="SSF54928">
    <property type="entry name" value="RNA-binding domain, RBD"/>
    <property type="match status" value="1"/>
</dbReference>
<dbReference type="CDD" id="cd18787">
    <property type="entry name" value="SF2_C_DEAD"/>
    <property type="match status" value="1"/>
</dbReference>
<evidence type="ECO:0000313" key="13">
    <source>
        <dbReference type="EMBL" id="VDI83258.1"/>
    </source>
</evidence>
<dbReference type="EC" id="3.6.4.13" evidence="3"/>
<dbReference type="Gene3D" id="3.30.70.2280">
    <property type="match status" value="1"/>
</dbReference>
<keyword evidence="4" id="KW-0547">Nucleotide-binding</keyword>
<keyword evidence="8" id="KW-0694">RNA-binding</keyword>
<dbReference type="InterPro" id="IPR050547">
    <property type="entry name" value="DEAD_box_RNA_helicases"/>
</dbReference>
<evidence type="ECO:0000256" key="3">
    <source>
        <dbReference type="ARBA" id="ARBA00012552"/>
    </source>
</evidence>
<keyword evidence="14" id="KW-1185">Reference proteome</keyword>
<dbReference type="PANTHER" id="PTHR47963">
    <property type="entry name" value="DEAD-BOX ATP-DEPENDENT RNA HELICASE 47, MITOCHONDRIAL"/>
    <property type="match status" value="1"/>
</dbReference>
<protein>
    <recommendedName>
        <fullName evidence="3">RNA helicase</fullName>
        <ecNumber evidence="3">3.6.4.13</ecNumber>
    </recommendedName>
</protein>
<dbReference type="Pfam" id="PF00270">
    <property type="entry name" value="DEAD"/>
    <property type="match status" value="1"/>
</dbReference>
<evidence type="ECO:0000256" key="9">
    <source>
        <dbReference type="ARBA" id="ARBA00023242"/>
    </source>
</evidence>
<dbReference type="InterPro" id="IPR027417">
    <property type="entry name" value="P-loop_NTPase"/>
</dbReference>
<accession>A0A8B6HSG8</accession>
<dbReference type="SUPFAM" id="SSF52540">
    <property type="entry name" value="P-loop containing nucleoside triphosphate hydrolases"/>
    <property type="match status" value="1"/>
</dbReference>
<evidence type="ECO:0000256" key="10">
    <source>
        <dbReference type="SAM" id="MobiDB-lite"/>
    </source>
</evidence>
<feature type="domain" description="Helicase C-terminal" evidence="12">
    <location>
        <begin position="466"/>
        <end position="620"/>
    </location>
</feature>
<name>A0A8B6HSG8_MYTGA</name>
<dbReference type="AlphaFoldDB" id="A0A8B6HSG8"/>
<evidence type="ECO:0000313" key="14">
    <source>
        <dbReference type="Proteomes" id="UP000596742"/>
    </source>
</evidence>
<dbReference type="FunFam" id="3.40.50.300:FF:001168">
    <property type="entry name" value="nucleolar RNA helicase 2"/>
    <property type="match status" value="1"/>
</dbReference>
<dbReference type="GO" id="GO:0003724">
    <property type="term" value="F:RNA helicase activity"/>
    <property type="evidence" value="ECO:0007669"/>
    <property type="project" value="UniProtKB-EC"/>
</dbReference>
<dbReference type="InterPro" id="IPR011990">
    <property type="entry name" value="TPR-like_helical_dom_sf"/>
</dbReference>
<evidence type="ECO:0000259" key="11">
    <source>
        <dbReference type="PROSITE" id="PS51192"/>
    </source>
</evidence>
<evidence type="ECO:0000256" key="1">
    <source>
        <dbReference type="ARBA" id="ARBA00004123"/>
    </source>
</evidence>
<evidence type="ECO:0000256" key="2">
    <source>
        <dbReference type="ARBA" id="ARBA00006517"/>
    </source>
</evidence>
<dbReference type="Proteomes" id="UP000596742">
    <property type="component" value="Unassembled WGS sequence"/>
</dbReference>
<dbReference type="InterPro" id="IPR001650">
    <property type="entry name" value="Helicase_C-like"/>
</dbReference>
<dbReference type="SUPFAM" id="SSF48452">
    <property type="entry name" value="TPR-like"/>
    <property type="match status" value="1"/>
</dbReference>
<keyword evidence="9" id="KW-0539">Nucleus</keyword>
<dbReference type="Gene3D" id="1.25.40.10">
    <property type="entry name" value="Tetratricopeptide repeat domain"/>
    <property type="match status" value="1"/>
</dbReference>
<comment type="subcellular location">
    <subcellularLocation>
        <location evidence="1">Nucleus</location>
    </subcellularLocation>
</comment>
<keyword evidence="7" id="KW-0067">ATP-binding</keyword>
<evidence type="ECO:0000256" key="5">
    <source>
        <dbReference type="ARBA" id="ARBA00022801"/>
    </source>
</evidence>
<dbReference type="Pfam" id="PF26142">
    <property type="entry name" value="DD_DDX21-DDX50"/>
    <property type="match status" value="1"/>
</dbReference>
<evidence type="ECO:0000256" key="7">
    <source>
        <dbReference type="ARBA" id="ARBA00022840"/>
    </source>
</evidence>
<dbReference type="SMART" id="SM00487">
    <property type="entry name" value="DEXDc"/>
    <property type="match status" value="1"/>
</dbReference>
<keyword evidence="5 13" id="KW-0378">Hydrolase</keyword>
<feature type="compositionally biased region" description="Gly residues" evidence="10">
    <location>
        <begin position="766"/>
        <end position="803"/>
    </location>
</feature>
<feature type="domain" description="Helicase ATP-binding" evidence="11">
    <location>
        <begin position="257"/>
        <end position="436"/>
    </location>
</feature>
<dbReference type="Pfam" id="PF08152">
    <property type="entry name" value="GUCT"/>
    <property type="match status" value="1"/>
</dbReference>
<dbReference type="InterPro" id="IPR014001">
    <property type="entry name" value="Helicase_ATP-bd"/>
</dbReference>